<dbReference type="KEGG" id="bsto:C0V70_13755"/>
<keyword evidence="2" id="KW-1185">Reference proteome</keyword>
<accession>A0A2K9NUJ6</accession>
<dbReference type="EMBL" id="CP025704">
    <property type="protein sequence ID" value="AUN99147.1"/>
    <property type="molecule type" value="Genomic_DNA"/>
</dbReference>
<dbReference type="RefSeq" id="WP_102244438.1">
    <property type="nucleotide sequence ID" value="NZ_CP025704.1"/>
</dbReference>
<sequence>MLKAAITFFILGVLAMLLGSFGIFGLSTDMGEMILSIFFIFALMSFIGSAEIERKRHKDIH</sequence>
<reference evidence="1 2" key="1">
    <citation type="submission" date="2018-01" db="EMBL/GenBank/DDBJ databases">
        <title>Complete genome sequence of Bacteriovorax stolpii DSM12778.</title>
        <authorList>
            <person name="Tang B."/>
            <person name="Chang J."/>
        </authorList>
    </citation>
    <scope>NUCLEOTIDE SEQUENCE [LARGE SCALE GENOMIC DNA]</scope>
    <source>
        <strain evidence="1 2">DSM 12778</strain>
    </source>
</reference>
<proteinExistence type="predicted"/>
<gene>
    <name evidence="1" type="ORF">C0V70_13755</name>
</gene>
<dbReference type="Proteomes" id="UP000235584">
    <property type="component" value="Chromosome"/>
</dbReference>
<protein>
    <submittedName>
        <fullName evidence="1">DUF1328 domain-containing protein</fullName>
    </submittedName>
</protein>
<name>A0A2K9NUJ6_BACTC</name>
<organism evidence="1 2">
    <name type="scientific">Bacteriovorax stolpii</name>
    <name type="common">Bdellovibrio stolpii</name>
    <dbReference type="NCBI Taxonomy" id="960"/>
    <lineage>
        <taxon>Bacteria</taxon>
        <taxon>Pseudomonadati</taxon>
        <taxon>Bdellovibrionota</taxon>
        <taxon>Bacteriovoracia</taxon>
        <taxon>Bacteriovoracales</taxon>
        <taxon>Bacteriovoracaceae</taxon>
        <taxon>Bacteriovorax</taxon>
    </lineage>
</organism>
<dbReference type="AlphaFoldDB" id="A0A2K9NUJ6"/>
<evidence type="ECO:0000313" key="2">
    <source>
        <dbReference type="Proteomes" id="UP000235584"/>
    </source>
</evidence>
<evidence type="ECO:0000313" key="1">
    <source>
        <dbReference type="EMBL" id="AUN99147.1"/>
    </source>
</evidence>